<sequence length="226" mass="24005">MDVLECLGLNLDLPVERVAQMAEEVGITFCFAPKFHPGLRHASPTRRELGVPTAFNVLAPLINPARPPHQLVGVAPSKMTRVVAGVLARRGGTALVVRGDDGMDKLTTTTTSQIWVVRDGQVGRRVQLDPRDLGIPQATQSDLRGGNARENATTVRRVLDGERGPVRDIVLLNAAAAIVAMNPTEECLSQDLTEALAHCAEAVNSGAAANVLARWIAAATTTSAPR</sequence>
<dbReference type="InterPro" id="IPR035902">
    <property type="entry name" value="Nuc_phospho_transferase"/>
</dbReference>
<evidence type="ECO:0000313" key="7">
    <source>
        <dbReference type="Proteomes" id="UP000198983"/>
    </source>
</evidence>
<keyword evidence="3" id="KW-0028">Amino-acid biosynthesis</keyword>
<keyword evidence="2 6" id="KW-0808">Transferase</keyword>
<evidence type="ECO:0000313" key="6">
    <source>
        <dbReference type="EMBL" id="SDR70388.1"/>
    </source>
</evidence>
<evidence type="ECO:0000256" key="2">
    <source>
        <dbReference type="ARBA" id="ARBA00022679"/>
    </source>
</evidence>
<reference evidence="6 7" key="1">
    <citation type="submission" date="2016-10" db="EMBL/GenBank/DDBJ databases">
        <authorList>
            <person name="de Groot N.N."/>
        </authorList>
    </citation>
    <scope>NUCLEOTIDE SEQUENCE [LARGE SCALE GENOMIC DNA]</scope>
    <source>
        <strain evidence="6 7">DSM 22024</strain>
    </source>
</reference>
<dbReference type="PANTHER" id="PTHR43285">
    <property type="entry name" value="ANTHRANILATE PHOSPHORIBOSYLTRANSFERASE"/>
    <property type="match status" value="1"/>
</dbReference>
<dbReference type="InterPro" id="IPR005940">
    <property type="entry name" value="Anthranilate_Pribosyl_Tfrase"/>
</dbReference>
<feature type="domain" description="Glycosyl transferase family 3" evidence="5">
    <location>
        <begin position="1"/>
        <end position="208"/>
    </location>
</feature>
<keyword evidence="3" id="KW-0822">Tryptophan biosynthesis</keyword>
<dbReference type="Proteomes" id="UP000198983">
    <property type="component" value="Chromosome I"/>
</dbReference>
<accession>A0A1H1L775</accession>
<dbReference type="GO" id="GO:0000162">
    <property type="term" value="P:L-tryptophan biosynthetic process"/>
    <property type="evidence" value="ECO:0007669"/>
    <property type="project" value="UniProtKB-KW"/>
</dbReference>
<dbReference type="GO" id="GO:0005829">
    <property type="term" value="C:cytosol"/>
    <property type="evidence" value="ECO:0007669"/>
    <property type="project" value="TreeGrafter"/>
</dbReference>
<evidence type="ECO:0000256" key="1">
    <source>
        <dbReference type="ARBA" id="ARBA00022676"/>
    </source>
</evidence>
<keyword evidence="7" id="KW-1185">Reference proteome</keyword>
<dbReference type="RefSeq" id="WP_338417611.1">
    <property type="nucleotide sequence ID" value="NZ_LT629732.1"/>
</dbReference>
<dbReference type="EMBL" id="LT629732">
    <property type="protein sequence ID" value="SDR70388.1"/>
    <property type="molecule type" value="Genomic_DNA"/>
</dbReference>
<evidence type="ECO:0000259" key="5">
    <source>
        <dbReference type="Pfam" id="PF00591"/>
    </source>
</evidence>
<keyword evidence="4" id="KW-0057">Aromatic amino acid biosynthesis</keyword>
<dbReference type="GO" id="GO:0004048">
    <property type="term" value="F:anthranilate phosphoribosyltransferase activity"/>
    <property type="evidence" value="ECO:0007669"/>
    <property type="project" value="InterPro"/>
</dbReference>
<dbReference type="SUPFAM" id="SSF52418">
    <property type="entry name" value="Nucleoside phosphorylase/phosphoribosyltransferase catalytic domain"/>
    <property type="match status" value="1"/>
</dbReference>
<proteinExistence type="predicted"/>
<dbReference type="InterPro" id="IPR000312">
    <property type="entry name" value="Glycosyl_Trfase_fam3"/>
</dbReference>
<keyword evidence="1 6" id="KW-0328">Glycosyltransferase</keyword>
<dbReference type="NCBIfam" id="TIGR01245">
    <property type="entry name" value="trpD"/>
    <property type="match status" value="1"/>
</dbReference>
<organism evidence="6 7">
    <name type="scientific">Actinopolymorpha singaporensis</name>
    <dbReference type="NCBI Taxonomy" id="117157"/>
    <lineage>
        <taxon>Bacteria</taxon>
        <taxon>Bacillati</taxon>
        <taxon>Actinomycetota</taxon>
        <taxon>Actinomycetes</taxon>
        <taxon>Propionibacteriales</taxon>
        <taxon>Actinopolymorphaceae</taxon>
        <taxon>Actinopolymorpha</taxon>
    </lineage>
</organism>
<name>A0A1H1L775_9ACTN</name>
<gene>
    <name evidence="6" type="ORF">SAMN04489717_0161</name>
</gene>
<dbReference type="AlphaFoldDB" id="A0A1H1L775"/>
<dbReference type="PANTHER" id="PTHR43285:SF2">
    <property type="entry name" value="ANTHRANILATE PHOSPHORIBOSYLTRANSFERASE"/>
    <property type="match status" value="1"/>
</dbReference>
<protein>
    <submittedName>
        <fullName evidence="6">Anthranilate phosphoribosyltransferase</fullName>
    </submittedName>
</protein>
<dbReference type="Pfam" id="PF00591">
    <property type="entry name" value="Glycos_transf_3"/>
    <property type="match status" value="1"/>
</dbReference>
<dbReference type="Gene3D" id="3.40.1030.10">
    <property type="entry name" value="Nucleoside phosphorylase/phosphoribosyltransferase catalytic domain"/>
    <property type="match status" value="1"/>
</dbReference>
<evidence type="ECO:0000256" key="3">
    <source>
        <dbReference type="ARBA" id="ARBA00022822"/>
    </source>
</evidence>
<dbReference type="STRING" id="117157.SAMN04489717_0161"/>
<evidence type="ECO:0000256" key="4">
    <source>
        <dbReference type="ARBA" id="ARBA00023141"/>
    </source>
</evidence>